<evidence type="ECO:0000313" key="1">
    <source>
        <dbReference type="EMBL" id="OAF63550.1"/>
    </source>
</evidence>
<proteinExistence type="predicted"/>
<dbReference type="Proteomes" id="UP000078046">
    <property type="component" value="Unassembled WGS sequence"/>
</dbReference>
<sequence length="46" mass="5001">MPDMQKGNEPKTSRVGEIVSSDTCGPFSVPDIKGNTCEILFAKEEN</sequence>
<gene>
    <name evidence="1" type="ORF">A3Q56_08740</name>
</gene>
<organism evidence="1 2">
    <name type="scientific">Intoshia linei</name>
    <dbReference type="NCBI Taxonomy" id="1819745"/>
    <lineage>
        <taxon>Eukaryota</taxon>
        <taxon>Metazoa</taxon>
        <taxon>Spiralia</taxon>
        <taxon>Lophotrochozoa</taxon>
        <taxon>Mesozoa</taxon>
        <taxon>Orthonectida</taxon>
        <taxon>Rhopaluridae</taxon>
        <taxon>Intoshia</taxon>
    </lineage>
</organism>
<reference evidence="1 2" key="1">
    <citation type="submission" date="2016-04" db="EMBL/GenBank/DDBJ databases">
        <title>The genome of Intoshia linei affirms orthonectids as highly simplified spiralians.</title>
        <authorList>
            <person name="Mikhailov K.V."/>
            <person name="Slusarev G.S."/>
            <person name="Nikitin M.A."/>
            <person name="Logacheva M.D."/>
            <person name="Penin A."/>
            <person name="Aleoshin V."/>
            <person name="Panchin Y.V."/>
        </authorList>
    </citation>
    <scope>NUCLEOTIDE SEQUENCE [LARGE SCALE GENOMIC DNA]</scope>
    <source>
        <strain evidence="1">Intl2013</strain>
        <tissue evidence="1">Whole animal</tissue>
    </source>
</reference>
<accession>A0A177ANY2</accession>
<dbReference type="EMBL" id="LWCA01003239">
    <property type="protein sequence ID" value="OAF63550.1"/>
    <property type="molecule type" value="Genomic_DNA"/>
</dbReference>
<evidence type="ECO:0000313" key="2">
    <source>
        <dbReference type="Proteomes" id="UP000078046"/>
    </source>
</evidence>
<name>A0A177ANY2_9BILA</name>
<comment type="caution">
    <text evidence="1">The sequence shown here is derived from an EMBL/GenBank/DDBJ whole genome shotgun (WGS) entry which is preliminary data.</text>
</comment>
<dbReference type="AlphaFoldDB" id="A0A177ANY2"/>
<protein>
    <submittedName>
        <fullName evidence="1">Uncharacterized protein</fullName>
    </submittedName>
</protein>
<keyword evidence="2" id="KW-1185">Reference proteome</keyword>